<sequence>MGLRAKEVAFNAAISEPLMAWRWLNDKVRSEVLHVTRNGKGAGGIHAYFACGRAEVGGKSGRVRVMFAGSHSPLGRWPTARWRPRWQINFAISSNYMLGAASDDTISDSGEYTALAQVVRMRRLSFAETFSLAFYPFCPCPPRISICGFLIEILMIGANMFDDVSNQLRERRFLQGAVPTSQDRTRATLMTIPSGLCWP</sequence>
<evidence type="ECO:0000313" key="2">
    <source>
        <dbReference type="Proteomes" id="UP000030663"/>
    </source>
</evidence>
<proteinExistence type="predicted"/>
<dbReference type="HOGENOM" id="CLU_1372279_0_0_1"/>
<reference evidence="1 2" key="1">
    <citation type="submission" date="2011-11" db="EMBL/GenBank/DDBJ databases">
        <title>The Genome Sequence of Fusarium oxysporum PHW815.</title>
        <authorList>
            <consortium name="The Broad Institute Genome Sequencing Platform"/>
            <person name="Ma L.-J."/>
            <person name="Gale L.R."/>
            <person name="Schwartz D.C."/>
            <person name="Zhou S."/>
            <person name="Corby-Kistler H."/>
            <person name="Young S.K."/>
            <person name="Zeng Q."/>
            <person name="Gargeya S."/>
            <person name="Fitzgerald M."/>
            <person name="Haas B."/>
            <person name="Abouelleil A."/>
            <person name="Alvarado L."/>
            <person name="Arachchi H.M."/>
            <person name="Berlin A."/>
            <person name="Brown A."/>
            <person name="Chapman S.B."/>
            <person name="Chen Z."/>
            <person name="Dunbar C."/>
            <person name="Freedman E."/>
            <person name="Gearin G."/>
            <person name="Goldberg J."/>
            <person name="Griggs A."/>
            <person name="Gujja S."/>
            <person name="Heiman D."/>
            <person name="Howarth C."/>
            <person name="Larson L."/>
            <person name="Lui A."/>
            <person name="MacDonald P.J.P."/>
            <person name="Montmayeur A."/>
            <person name="Murphy C."/>
            <person name="Neiman D."/>
            <person name="Pearson M."/>
            <person name="Priest M."/>
            <person name="Roberts A."/>
            <person name="Saif S."/>
            <person name="Shea T."/>
            <person name="Shenoy N."/>
            <person name="Sisk P."/>
            <person name="Stolte C."/>
            <person name="Sykes S."/>
            <person name="Wortman J."/>
            <person name="Nusbaum C."/>
            <person name="Birren B."/>
        </authorList>
    </citation>
    <scope>NUCLEOTIDE SEQUENCE [LARGE SCALE GENOMIC DNA]</scope>
    <source>
        <strain evidence="1 2">54005</strain>
    </source>
</reference>
<name>X0B595_FUSOX</name>
<keyword evidence="2" id="KW-1185">Reference proteome</keyword>
<evidence type="ECO:0000313" key="1">
    <source>
        <dbReference type="EMBL" id="EXK77285.1"/>
    </source>
</evidence>
<dbReference type="EMBL" id="KI979399">
    <property type="protein sequence ID" value="EXK77285.1"/>
    <property type="molecule type" value="Genomic_DNA"/>
</dbReference>
<dbReference type="AlphaFoldDB" id="X0B595"/>
<organism evidence="1 2">
    <name type="scientific">Fusarium oxysporum f. sp. raphani 54005</name>
    <dbReference type="NCBI Taxonomy" id="1089458"/>
    <lineage>
        <taxon>Eukaryota</taxon>
        <taxon>Fungi</taxon>
        <taxon>Dikarya</taxon>
        <taxon>Ascomycota</taxon>
        <taxon>Pezizomycotina</taxon>
        <taxon>Sordariomycetes</taxon>
        <taxon>Hypocreomycetidae</taxon>
        <taxon>Hypocreales</taxon>
        <taxon>Nectriaceae</taxon>
        <taxon>Fusarium</taxon>
        <taxon>Fusarium oxysporum species complex</taxon>
    </lineage>
</organism>
<gene>
    <name evidence="1" type="ORF">FOQG_18003</name>
</gene>
<protein>
    <submittedName>
        <fullName evidence="1">Uncharacterized protein</fullName>
    </submittedName>
</protein>
<accession>X0B595</accession>
<dbReference type="Proteomes" id="UP000030663">
    <property type="component" value="Unassembled WGS sequence"/>
</dbReference>